<protein>
    <submittedName>
        <fullName evidence="2">Uncharacterized protein</fullName>
    </submittedName>
</protein>
<accession>A0A1M2V9M7</accession>
<gene>
    <name evidence="2" type="ORF">TRAPUB_4927</name>
</gene>
<sequence length="92" mass="9113">SAPAPGAQPAQSPARAPAVAPAKNYEAAFATLSSSYGFAGTVLTKNPKNKKTKKTKKGKDKAGNQASGEPPVPSAQGSGTSGGKSQPHAPVK</sequence>
<reference evidence="2 3" key="1">
    <citation type="submission" date="2016-10" db="EMBL/GenBank/DDBJ databases">
        <title>Genome sequence of the basidiomycete white-rot fungus Trametes pubescens.</title>
        <authorList>
            <person name="Makela M.R."/>
            <person name="Granchi Z."/>
            <person name="Peng M."/>
            <person name="De Vries R.P."/>
            <person name="Grigoriev I."/>
            <person name="Riley R."/>
            <person name="Hilden K."/>
        </authorList>
    </citation>
    <scope>NUCLEOTIDE SEQUENCE [LARGE SCALE GENOMIC DNA]</scope>
    <source>
        <strain evidence="2 3">FBCC735</strain>
    </source>
</reference>
<dbReference type="Proteomes" id="UP000184267">
    <property type="component" value="Unassembled WGS sequence"/>
</dbReference>
<evidence type="ECO:0000313" key="3">
    <source>
        <dbReference type="Proteomes" id="UP000184267"/>
    </source>
</evidence>
<feature type="non-terminal residue" evidence="2">
    <location>
        <position position="1"/>
    </location>
</feature>
<organism evidence="2 3">
    <name type="scientific">Trametes pubescens</name>
    <name type="common">White-rot fungus</name>
    <dbReference type="NCBI Taxonomy" id="154538"/>
    <lineage>
        <taxon>Eukaryota</taxon>
        <taxon>Fungi</taxon>
        <taxon>Dikarya</taxon>
        <taxon>Basidiomycota</taxon>
        <taxon>Agaricomycotina</taxon>
        <taxon>Agaricomycetes</taxon>
        <taxon>Polyporales</taxon>
        <taxon>Polyporaceae</taxon>
        <taxon>Trametes</taxon>
    </lineage>
</organism>
<dbReference type="OrthoDB" id="2752442at2759"/>
<evidence type="ECO:0000313" key="2">
    <source>
        <dbReference type="EMBL" id="OJT04360.1"/>
    </source>
</evidence>
<feature type="region of interest" description="Disordered" evidence="1">
    <location>
        <begin position="1"/>
        <end position="21"/>
    </location>
</feature>
<proteinExistence type="predicted"/>
<keyword evidence="3" id="KW-1185">Reference proteome</keyword>
<dbReference type="AlphaFoldDB" id="A0A1M2V9M7"/>
<feature type="region of interest" description="Disordered" evidence="1">
    <location>
        <begin position="36"/>
        <end position="92"/>
    </location>
</feature>
<evidence type="ECO:0000256" key="1">
    <source>
        <dbReference type="SAM" id="MobiDB-lite"/>
    </source>
</evidence>
<dbReference type="EMBL" id="MNAD01001547">
    <property type="protein sequence ID" value="OJT04360.1"/>
    <property type="molecule type" value="Genomic_DNA"/>
</dbReference>
<feature type="compositionally biased region" description="Basic residues" evidence="1">
    <location>
        <begin position="47"/>
        <end position="59"/>
    </location>
</feature>
<name>A0A1M2V9M7_TRAPU</name>
<comment type="caution">
    <text evidence="2">The sequence shown here is derived from an EMBL/GenBank/DDBJ whole genome shotgun (WGS) entry which is preliminary data.</text>
</comment>